<evidence type="ECO:0000256" key="2">
    <source>
        <dbReference type="SAM" id="Phobius"/>
    </source>
</evidence>
<dbReference type="RefSeq" id="WP_267776070.1">
    <property type="nucleotide sequence ID" value="NZ_JAPNKE010000002.1"/>
</dbReference>
<sequence length="361" mass="37409">MDLDDATLLEAERDDDAAPIVPALEAAAPRSFAAPMLAAPMAPAPMAPAKLAVAKQEEAPRAAEATLTTAALSATARQATATEMALDEATVASAEIDAVERARHPTTGAVYPRAAAQAEAVPPAAVHARAPGRGVYALLGLCASAALVLLAMQIAGPSLRETSERGGSDSGDSRQFVPSKSEQKRDPSATEPAPPEAKQDGSTTQFEKMGPELPPATVTSAPPPSTGEKPPEVTTSGPEPGSETTDGTTTGEADPLDASGTAGKASEATTSKPGNDKPPAAPNVGQKRPKKTIEERVDDGCYQVNFRDAQAGVKILQAVLEQKPQNIEALRCMAQGMRQIDKYDDAEVYYEQLLKATGDLH</sequence>
<reference evidence="3" key="1">
    <citation type="submission" date="2022-11" db="EMBL/GenBank/DDBJ databases">
        <title>Minimal conservation of predation-associated metabolite biosynthetic gene clusters underscores biosynthetic potential of Myxococcota including descriptions for ten novel species: Archangium lansinium sp. nov., Myxococcus landrumus sp. nov., Nannocystis bai.</title>
        <authorList>
            <person name="Ahearne A."/>
            <person name="Stevens C."/>
            <person name="Phillips K."/>
        </authorList>
    </citation>
    <scope>NUCLEOTIDE SEQUENCE</scope>
    <source>
        <strain evidence="3">Na p29</strain>
    </source>
</reference>
<gene>
    <name evidence="3" type="ORF">OV079_45130</name>
</gene>
<keyword evidence="4" id="KW-1185">Reference proteome</keyword>
<name>A0A9X3EZW7_9BACT</name>
<keyword evidence="2" id="KW-0812">Transmembrane</keyword>
<proteinExistence type="predicted"/>
<evidence type="ECO:0008006" key="5">
    <source>
        <dbReference type="Google" id="ProtNLM"/>
    </source>
</evidence>
<evidence type="ECO:0000313" key="4">
    <source>
        <dbReference type="Proteomes" id="UP001150924"/>
    </source>
</evidence>
<protein>
    <recommendedName>
        <fullName evidence="5">Tetratricopeptide repeat protein</fullName>
    </recommendedName>
</protein>
<dbReference type="Proteomes" id="UP001150924">
    <property type="component" value="Unassembled WGS sequence"/>
</dbReference>
<evidence type="ECO:0000313" key="3">
    <source>
        <dbReference type="EMBL" id="MCY1012600.1"/>
    </source>
</evidence>
<keyword evidence="2" id="KW-0472">Membrane</keyword>
<organism evidence="3 4">
    <name type="scientific">Nannocystis pusilla</name>
    <dbReference type="NCBI Taxonomy" id="889268"/>
    <lineage>
        <taxon>Bacteria</taxon>
        <taxon>Pseudomonadati</taxon>
        <taxon>Myxococcota</taxon>
        <taxon>Polyangia</taxon>
        <taxon>Nannocystales</taxon>
        <taxon>Nannocystaceae</taxon>
        <taxon>Nannocystis</taxon>
    </lineage>
</organism>
<feature type="compositionally biased region" description="Low complexity" evidence="1">
    <location>
        <begin position="237"/>
        <end position="253"/>
    </location>
</feature>
<dbReference type="AlphaFoldDB" id="A0A9X3EZW7"/>
<keyword evidence="2" id="KW-1133">Transmembrane helix</keyword>
<comment type="caution">
    <text evidence="3">The sequence shown here is derived from an EMBL/GenBank/DDBJ whole genome shotgun (WGS) entry which is preliminary data.</text>
</comment>
<feature type="region of interest" description="Disordered" evidence="1">
    <location>
        <begin position="160"/>
        <end position="296"/>
    </location>
</feature>
<dbReference type="SUPFAM" id="SSF48452">
    <property type="entry name" value="TPR-like"/>
    <property type="match status" value="1"/>
</dbReference>
<feature type="transmembrane region" description="Helical" evidence="2">
    <location>
        <begin position="135"/>
        <end position="155"/>
    </location>
</feature>
<dbReference type="InterPro" id="IPR011990">
    <property type="entry name" value="TPR-like_helical_dom_sf"/>
</dbReference>
<evidence type="ECO:0000256" key="1">
    <source>
        <dbReference type="SAM" id="MobiDB-lite"/>
    </source>
</evidence>
<accession>A0A9X3EZW7</accession>
<dbReference type="EMBL" id="JAPNKE010000002">
    <property type="protein sequence ID" value="MCY1012600.1"/>
    <property type="molecule type" value="Genomic_DNA"/>
</dbReference>